<dbReference type="Gene3D" id="3.90.70.10">
    <property type="entry name" value="Cysteine proteinases"/>
    <property type="match status" value="1"/>
</dbReference>
<protein>
    <submittedName>
        <fullName evidence="2">Peptidase C39</fullName>
    </submittedName>
</protein>
<dbReference type="GO" id="GO:0016020">
    <property type="term" value="C:membrane"/>
    <property type="evidence" value="ECO:0007669"/>
    <property type="project" value="InterPro"/>
</dbReference>
<dbReference type="AlphaFoldDB" id="A0A0P0UT71"/>
<dbReference type="Proteomes" id="UP000067399">
    <property type="component" value="Chromosome"/>
</dbReference>
<dbReference type="GO" id="GO:0008233">
    <property type="term" value="F:peptidase activity"/>
    <property type="evidence" value="ECO:0007669"/>
    <property type="project" value="InterPro"/>
</dbReference>
<sequence>MIRLIALFFLTFGVNAGVIVPVSNYSIEVKTKTWKDLRDARIVKQDKDYSCGAASMATLLNEFYNQSFTEIELLKAMNKGDGRASFNDMEKVLPQFGFRGIGYALSFEKLSKLKIPTIVYLKHRKNDHFSVLRGINKNTVWLADPSLGNRTYSRSQFLDMWDTRDDKLLKGKILAILPNHKTRQSIDFFTKTPKRQTSFASSLEILQRF</sequence>
<evidence type="ECO:0000313" key="2">
    <source>
        <dbReference type="EMBL" id="BAS68395.1"/>
    </source>
</evidence>
<dbReference type="PROSITE" id="PS50990">
    <property type="entry name" value="PEPTIDASE_C39"/>
    <property type="match status" value="1"/>
</dbReference>
<dbReference type="InterPro" id="IPR005074">
    <property type="entry name" value="Peptidase_C39"/>
</dbReference>
<dbReference type="GO" id="GO:0006508">
    <property type="term" value="P:proteolysis"/>
    <property type="evidence" value="ECO:0007669"/>
    <property type="project" value="InterPro"/>
</dbReference>
<dbReference type="KEGG" id="ebh:BSEPE_1416"/>
<dbReference type="EMBL" id="AP013042">
    <property type="protein sequence ID" value="BAS68395.1"/>
    <property type="molecule type" value="Genomic_DNA"/>
</dbReference>
<reference evidence="2 3" key="2">
    <citation type="journal article" date="2016" name="ISME J.">
        <title>Heterogeneous composition of key metabolic gene clusters in a vent mussel symbiont population.</title>
        <authorList>
            <person name="Ikuta T."/>
            <person name="Takaki Y."/>
            <person name="Nagai Y."/>
            <person name="Shimamura S."/>
            <person name="Tsuda M."/>
            <person name="Kawagucci S."/>
            <person name="Aoki Y."/>
            <person name="Inoue K."/>
            <person name="Teruya M."/>
            <person name="Satou K."/>
            <person name="Teruya K."/>
            <person name="Shimoji M."/>
            <person name="Tamotsu H."/>
            <person name="Hirano T."/>
            <person name="Maruyama T."/>
            <person name="Yoshida T."/>
        </authorList>
    </citation>
    <scope>NUCLEOTIDE SEQUENCE [LARGE SCALE GENOMIC DNA]</scope>
    <source>
        <strain evidence="2 3">Myojin Knoll</strain>
    </source>
</reference>
<proteinExistence type="predicted"/>
<organism evidence="2 3">
    <name type="scientific">endosymbiont of Bathymodiolus septemdierum str. Myojin knoll</name>
    <dbReference type="NCBI Taxonomy" id="1303921"/>
    <lineage>
        <taxon>Bacteria</taxon>
        <taxon>Pseudomonadati</taxon>
        <taxon>Pseudomonadota</taxon>
        <taxon>Gammaproteobacteria</taxon>
        <taxon>sulfur-oxidizing symbionts</taxon>
    </lineage>
</organism>
<evidence type="ECO:0000259" key="1">
    <source>
        <dbReference type="PROSITE" id="PS50990"/>
    </source>
</evidence>
<feature type="domain" description="Peptidase C39" evidence="1">
    <location>
        <begin position="45"/>
        <end position="168"/>
    </location>
</feature>
<keyword evidence="3" id="KW-1185">Reference proteome</keyword>
<dbReference type="STRING" id="1303921.BSEPE_1416"/>
<gene>
    <name evidence="2" type="ORF">BSEPE_1416</name>
</gene>
<dbReference type="Pfam" id="PF03412">
    <property type="entry name" value="Peptidase_C39"/>
    <property type="match status" value="1"/>
</dbReference>
<dbReference type="CDD" id="cd02423">
    <property type="entry name" value="Peptidase_C39G"/>
    <property type="match status" value="1"/>
</dbReference>
<reference evidence="2 3" key="1">
    <citation type="journal article" date="2000" name="Mar. Ecol. Prog. Ser.">
        <title>Phylogenetic characterization of endosymbionts in three hydrothermal vent mussels: influence on host distributions.</title>
        <authorList>
            <person name="Fujiwara Y."/>
            <person name="Takai K."/>
            <person name="Uematsu K."/>
            <person name="Tsuchida S."/>
            <person name="Hunt J.C."/>
            <person name="Hashimoto J."/>
        </authorList>
    </citation>
    <scope>NUCLEOTIDE SEQUENCE [LARGE SCALE GENOMIC DNA]</scope>
    <source>
        <strain evidence="2 3">Myojin Knoll</strain>
    </source>
</reference>
<dbReference type="GO" id="GO:0005524">
    <property type="term" value="F:ATP binding"/>
    <property type="evidence" value="ECO:0007669"/>
    <property type="project" value="InterPro"/>
</dbReference>
<name>A0A0P0UT71_9GAMM</name>
<accession>A0A0P0UT71</accession>
<evidence type="ECO:0000313" key="3">
    <source>
        <dbReference type="Proteomes" id="UP000067399"/>
    </source>
</evidence>